<comment type="caution">
    <text evidence="1">The sequence shown here is derived from an EMBL/GenBank/DDBJ whole genome shotgun (WGS) entry which is preliminary data.</text>
</comment>
<organism evidence="1 2">
    <name type="scientific">Domibacillus iocasae</name>
    <dbReference type="NCBI Taxonomy" id="1714016"/>
    <lineage>
        <taxon>Bacteria</taxon>
        <taxon>Bacillati</taxon>
        <taxon>Bacillota</taxon>
        <taxon>Bacilli</taxon>
        <taxon>Bacillales</taxon>
        <taxon>Bacillaceae</taxon>
        <taxon>Domibacillus</taxon>
    </lineage>
</organism>
<proteinExistence type="predicted"/>
<gene>
    <name evidence="1" type="ORF">BA724_17305</name>
</gene>
<dbReference type="EMBL" id="MAMP01000011">
    <property type="protein sequence ID" value="OES45899.1"/>
    <property type="molecule type" value="Genomic_DNA"/>
</dbReference>
<evidence type="ECO:0000313" key="2">
    <source>
        <dbReference type="Proteomes" id="UP000095658"/>
    </source>
</evidence>
<evidence type="ECO:0000313" key="1">
    <source>
        <dbReference type="EMBL" id="OES45899.1"/>
    </source>
</evidence>
<accession>A0A1E7DS96</accession>
<keyword evidence="2" id="KW-1185">Reference proteome</keyword>
<sequence length="188" mass="22354">MFEIKTFLEKHSYDIADLSLFTRERYIGLEESSKFKDYFAYRKFSPEYIQMVVTIKYQNKTVIGIDEPDGLSLWEQTYSTAIKQYLKNRQAETMYGIDPVTLKWTSLGNGSLHFILVGEWDEYIFAEAVLPEKEFLEAMLNEAEHFWQVLLEYKVFEGENKRKDSPKDYPAQMIKEIKELREKVKLLK</sequence>
<dbReference type="AlphaFoldDB" id="A0A1E7DS96"/>
<dbReference type="STRING" id="1714016.BA724_17305"/>
<dbReference type="Proteomes" id="UP000095658">
    <property type="component" value="Unassembled WGS sequence"/>
</dbReference>
<reference evidence="1 2" key="1">
    <citation type="submission" date="2016-06" db="EMBL/GenBank/DDBJ databases">
        <title>Domibacillus iocasae genome sequencing.</title>
        <authorList>
            <person name="Verma A."/>
            <person name="Pal Y."/>
            <person name="Ojha A.K."/>
            <person name="Krishnamurthi S."/>
        </authorList>
    </citation>
    <scope>NUCLEOTIDE SEQUENCE [LARGE SCALE GENOMIC DNA]</scope>
    <source>
        <strain evidence="1 2">DSM 29979</strain>
    </source>
</reference>
<dbReference type="RefSeq" id="WP_069937483.1">
    <property type="nucleotide sequence ID" value="NZ_MAMP01000011.1"/>
</dbReference>
<protein>
    <submittedName>
        <fullName evidence="1">Uncharacterized protein</fullName>
    </submittedName>
</protein>
<name>A0A1E7DS96_9BACI</name>
<dbReference type="OrthoDB" id="2866828at2"/>